<feature type="chain" id="PRO_5008914289" description="Transmembrane protein" evidence="3">
    <location>
        <begin position="40"/>
        <end position="163"/>
    </location>
</feature>
<sequence>MGWRGIPGMQQQQPLATKALLLVALALLAVLSAASPAQAISNKPLQPHAVKHSDNIPSVRHSSSGGMPLAMASFLQQQQHPNTSDRKAVAATDATARPPAPFEAGDAPAFLQYGPWALPESRHTRGMFNWYTNPYTFVLFGGMAGAFIGLGVWCIVASYTHKT</sequence>
<evidence type="ECO:0000313" key="4">
    <source>
        <dbReference type="EMBL" id="OEH80436.1"/>
    </source>
</evidence>
<keyword evidence="2" id="KW-0472">Membrane</keyword>
<accession>A0A1D3DAG2</accession>
<comment type="caution">
    <text evidence="4">The sequence shown here is derived from an EMBL/GenBank/DDBJ whole genome shotgun (WGS) entry which is preliminary data.</text>
</comment>
<keyword evidence="2" id="KW-1133">Transmembrane helix</keyword>
<evidence type="ECO:0008006" key="6">
    <source>
        <dbReference type="Google" id="ProtNLM"/>
    </source>
</evidence>
<evidence type="ECO:0000256" key="1">
    <source>
        <dbReference type="SAM" id="MobiDB-lite"/>
    </source>
</evidence>
<organism evidence="4 5">
    <name type="scientific">Cyclospora cayetanensis</name>
    <dbReference type="NCBI Taxonomy" id="88456"/>
    <lineage>
        <taxon>Eukaryota</taxon>
        <taxon>Sar</taxon>
        <taxon>Alveolata</taxon>
        <taxon>Apicomplexa</taxon>
        <taxon>Conoidasida</taxon>
        <taxon>Coccidia</taxon>
        <taxon>Eucoccidiorida</taxon>
        <taxon>Eimeriorina</taxon>
        <taxon>Eimeriidae</taxon>
        <taxon>Cyclospora</taxon>
    </lineage>
</organism>
<dbReference type="AlphaFoldDB" id="A0A1D3DAG2"/>
<feature type="region of interest" description="Disordered" evidence="1">
    <location>
        <begin position="45"/>
        <end position="64"/>
    </location>
</feature>
<keyword evidence="2" id="KW-0812">Transmembrane</keyword>
<evidence type="ECO:0000256" key="2">
    <source>
        <dbReference type="SAM" id="Phobius"/>
    </source>
</evidence>
<name>A0A1D3DAG2_9EIME</name>
<feature type="signal peptide" evidence="3">
    <location>
        <begin position="1"/>
        <end position="39"/>
    </location>
</feature>
<dbReference type="Proteomes" id="UP000095192">
    <property type="component" value="Unassembled WGS sequence"/>
</dbReference>
<reference evidence="4 5" key="1">
    <citation type="journal article" date="2016" name="BMC Genomics">
        <title>Comparative genomics reveals Cyclospora cayetanensis possesses coccidia-like metabolism and invasion components but unique surface antigens.</title>
        <authorList>
            <person name="Liu S."/>
            <person name="Wang L."/>
            <person name="Zheng H."/>
            <person name="Xu Z."/>
            <person name="Roellig D.M."/>
            <person name="Li N."/>
            <person name="Frace M.A."/>
            <person name="Tang K."/>
            <person name="Arrowood M.J."/>
            <person name="Moss D.M."/>
            <person name="Zhang L."/>
            <person name="Feng Y."/>
            <person name="Xiao L."/>
        </authorList>
    </citation>
    <scope>NUCLEOTIDE SEQUENCE [LARGE SCALE GENOMIC DNA]</scope>
    <source>
        <strain evidence="4 5">CHN_HEN01</strain>
    </source>
</reference>
<dbReference type="EMBL" id="JROU02000077">
    <property type="protein sequence ID" value="OEH80436.1"/>
    <property type="molecule type" value="Genomic_DNA"/>
</dbReference>
<keyword evidence="3" id="KW-0732">Signal</keyword>
<gene>
    <name evidence="4" type="ORF">cyc_08744</name>
</gene>
<evidence type="ECO:0000313" key="5">
    <source>
        <dbReference type="Proteomes" id="UP000095192"/>
    </source>
</evidence>
<dbReference type="VEuPathDB" id="ToxoDB:cyc_08744"/>
<dbReference type="InParanoid" id="A0A1D3DAG2"/>
<evidence type="ECO:0000256" key="3">
    <source>
        <dbReference type="SAM" id="SignalP"/>
    </source>
</evidence>
<keyword evidence="5" id="KW-1185">Reference proteome</keyword>
<proteinExistence type="predicted"/>
<feature type="transmembrane region" description="Helical" evidence="2">
    <location>
        <begin position="135"/>
        <end position="159"/>
    </location>
</feature>
<protein>
    <recommendedName>
        <fullName evidence="6">Transmembrane protein</fullName>
    </recommendedName>
</protein>